<protein>
    <submittedName>
        <fullName evidence="1">Uncharacterized protein</fullName>
    </submittedName>
</protein>
<dbReference type="AlphaFoldDB" id="A0A7R9QTH8"/>
<keyword evidence="2" id="KW-1185">Reference proteome</keyword>
<dbReference type="EMBL" id="CAJPVJ010011398">
    <property type="protein sequence ID" value="CAG2173779.1"/>
    <property type="molecule type" value="Genomic_DNA"/>
</dbReference>
<dbReference type="EMBL" id="OC926223">
    <property type="protein sequence ID" value="CAD7656592.1"/>
    <property type="molecule type" value="Genomic_DNA"/>
</dbReference>
<evidence type="ECO:0000313" key="2">
    <source>
        <dbReference type="Proteomes" id="UP000728032"/>
    </source>
</evidence>
<accession>A0A7R9QTH8</accession>
<evidence type="ECO:0000313" key="1">
    <source>
        <dbReference type="EMBL" id="CAD7656592.1"/>
    </source>
</evidence>
<sequence>MNLTIWDHENRELSQSSVTLRVLNPFQEQELLANLFGVFYGHKFLPMCSMVGCATNATQCVGHGGKEMFNKMSVGDYTQAYFKSLYTLDNTYLSINCNKFLIPCCFINSLKSEKPKPSSHWTLFPLRMPSLPSLPKLSLEKYSMIKKLISLIPELPPMSIYVMSNICKGITGGVALMACNQNQHQDD</sequence>
<gene>
    <name evidence="1" type="ORF">ONB1V03_LOCUS13228</name>
</gene>
<name>A0A7R9QTH8_9ACAR</name>
<dbReference type="Proteomes" id="UP000728032">
    <property type="component" value="Unassembled WGS sequence"/>
</dbReference>
<organism evidence="1">
    <name type="scientific">Oppiella nova</name>
    <dbReference type="NCBI Taxonomy" id="334625"/>
    <lineage>
        <taxon>Eukaryota</taxon>
        <taxon>Metazoa</taxon>
        <taxon>Ecdysozoa</taxon>
        <taxon>Arthropoda</taxon>
        <taxon>Chelicerata</taxon>
        <taxon>Arachnida</taxon>
        <taxon>Acari</taxon>
        <taxon>Acariformes</taxon>
        <taxon>Sarcoptiformes</taxon>
        <taxon>Oribatida</taxon>
        <taxon>Brachypylina</taxon>
        <taxon>Oppioidea</taxon>
        <taxon>Oppiidae</taxon>
        <taxon>Oppiella</taxon>
    </lineage>
</organism>
<reference evidence="1" key="1">
    <citation type="submission" date="2020-11" db="EMBL/GenBank/DDBJ databases">
        <authorList>
            <person name="Tran Van P."/>
        </authorList>
    </citation>
    <scope>NUCLEOTIDE SEQUENCE</scope>
</reference>
<proteinExistence type="predicted"/>